<dbReference type="Proteomes" id="UP000027982">
    <property type="component" value="Chromosome"/>
</dbReference>
<proteinExistence type="predicted"/>
<gene>
    <name evidence="1" type="ORF">OP10G_4439</name>
</gene>
<dbReference type="InterPro" id="IPR009351">
    <property type="entry name" value="AlkZ-like"/>
</dbReference>
<organism evidence="1 2">
    <name type="scientific">Fimbriimonas ginsengisoli Gsoil 348</name>
    <dbReference type="NCBI Taxonomy" id="661478"/>
    <lineage>
        <taxon>Bacteria</taxon>
        <taxon>Bacillati</taxon>
        <taxon>Armatimonadota</taxon>
        <taxon>Fimbriimonadia</taxon>
        <taxon>Fimbriimonadales</taxon>
        <taxon>Fimbriimonadaceae</taxon>
        <taxon>Fimbriimonas</taxon>
    </lineage>
</organism>
<evidence type="ECO:0008006" key="3">
    <source>
        <dbReference type="Google" id="ProtNLM"/>
    </source>
</evidence>
<name>A0A068NWR2_FIMGI</name>
<dbReference type="PANTHER" id="PTHR38479:SF2">
    <property type="entry name" value="WINGED HELIX DNA-BINDING DOMAIN-CONTAINING PROTEIN"/>
    <property type="match status" value="1"/>
</dbReference>
<dbReference type="OrthoDB" id="5495411at2"/>
<keyword evidence="2" id="KW-1185">Reference proteome</keyword>
<dbReference type="EMBL" id="CP007139">
    <property type="protein sequence ID" value="AIE87807.1"/>
    <property type="molecule type" value="Genomic_DNA"/>
</dbReference>
<dbReference type="PANTHER" id="PTHR38479">
    <property type="entry name" value="LMO0824 PROTEIN"/>
    <property type="match status" value="1"/>
</dbReference>
<dbReference type="RefSeq" id="WP_025228313.1">
    <property type="nucleotide sequence ID" value="NZ_CP007139.1"/>
</dbReference>
<dbReference type="Pfam" id="PF06224">
    <property type="entry name" value="AlkZ-like"/>
    <property type="match status" value="1"/>
</dbReference>
<dbReference type="HOGENOM" id="CLU_730855_0_0_0"/>
<protein>
    <recommendedName>
        <fullName evidence="3">Winged helix DNA-binding domain-containing protein</fullName>
    </recommendedName>
</protein>
<evidence type="ECO:0000313" key="1">
    <source>
        <dbReference type="EMBL" id="AIE87807.1"/>
    </source>
</evidence>
<dbReference type="STRING" id="661478.OP10G_4439"/>
<evidence type="ECO:0000313" key="2">
    <source>
        <dbReference type="Proteomes" id="UP000027982"/>
    </source>
</evidence>
<dbReference type="AlphaFoldDB" id="A0A068NWR2"/>
<dbReference type="eggNOG" id="COG3214">
    <property type="taxonomic scope" value="Bacteria"/>
</dbReference>
<dbReference type="KEGG" id="fgi:OP10G_4439"/>
<reference evidence="1 2" key="1">
    <citation type="journal article" date="2014" name="PLoS ONE">
        <title>The first complete genome sequence of the class fimbriimonadia in the phylum armatimonadetes.</title>
        <authorList>
            <person name="Hu Z.Y."/>
            <person name="Wang Y.Z."/>
            <person name="Im W.T."/>
            <person name="Wang S.Y."/>
            <person name="Zhao G.P."/>
            <person name="Zheng H.J."/>
            <person name="Quan Z.X."/>
        </authorList>
    </citation>
    <scope>NUCLEOTIDE SEQUENCE [LARGE SCALE GENOMIC DNA]</scope>
    <source>
        <strain evidence="1">Gsoil 348</strain>
    </source>
</reference>
<sequence>MDAQVLRSWWATRQGLPMGMPGARPADVLAKSGWSRSVGGANPYLTLLARAGTSREEADRAVADLQIHELPSARGCTYVVPQEDFALALKVSQGFGDAGDIQVAKKYLGVTDDELEHLEERTLDVLSKGPKDPTALRNELGDAVRNLGPEGKKRGQTTTLPLILGRLQTRGEIRRVPVNGRIDQQRYAYTRWENNPLAGFDLSTEEAYTEMARRYFRWTGPASVQHFQWFSALGVKGSKSALEPLGLVPIEPGSDLLMFPDELDALHAHRVPSEPQYSLISALDGIFLHRRDVASFLEEADKDRKLPGEKGLIRARDLQDLNNHAIVDRGRIVGLWEYEQPTESIVWLGFVEPSEALRAEVARVEAYVRDQLGDCRSFSLDSPASRQKTIDMLRAGGAGR</sequence>
<accession>A0A068NWR2</accession>